<name>A0AAE8FXD9_STRSA</name>
<evidence type="ECO:0000313" key="3">
    <source>
        <dbReference type="Proteomes" id="UP000272846"/>
    </source>
</evidence>
<reference evidence="2 3" key="1">
    <citation type="submission" date="2018-11" db="EMBL/GenBank/DDBJ databases">
        <title>Species Designations Belie Phenotypic and Genotypic Heterogeneity in Oral Streptococci.</title>
        <authorList>
            <person name="Velsko I."/>
        </authorList>
    </citation>
    <scope>NUCLEOTIDE SEQUENCE [LARGE SCALE GENOMIC DNA]</scope>
    <source>
        <strain evidence="2 3">KLC04</strain>
    </source>
</reference>
<comment type="caution">
    <text evidence="2">The sequence shown here is derived from an EMBL/GenBank/DDBJ whole genome shotgun (WGS) entry which is preliminary data.</text>
</comment>
<dbReference type="AlphaFoldDB" id="A0AAE8FXD9"/>
<dbReference type="InterPro" id="IPR046228">
    <property type="entry name" value="DUF6261"/>
</dbReference>
<feature type="region of interest" description="Disordered" evidence="1">
    <location>
        <begin position="228"/>
        <end position="250"/>
    </location>
</feature>
<protein>
    <submittedName>
        <fullName evidence="2">Uncharacterized protein</fullName>
    </submittedName>
</protein>
<organism evidence="2 3">
    <name type="scientific">Streptococcus sanguinis</name>
    <dbReference type="NCBI Taxonomy" id="1305"/>
    <lineage>
        <taxon>Bacteria</taxon>
        <taxon>Bacillati</taxon>
        <taxon>Bacillota</taxon>
        <taxon>Bacilli</taxon>
        <taxon>Lactobacillales</taxon>
        <taxon>Streptococcaceae</taxon>
        <taxon>Streptococcus</taxon>
    </lineage>
</organism>
<gene>
    <name evidence="2" type="ORF">D8888_08930</name>
</gene>
<dbReference type="RefSeq" id="WP_185776926.1">
    <property type="nucleotide sequence ID" value="NZ_CP076613.1"/>
</dbReference>
<sequence>MTTNYTIRPLTYSNFTHREFESLMTDSRQIITDFVKANKNEDMYGTHLEPFTSKLEEFQKHLASVEKKQTTSLAEVDKERDSALVGLFTLHRGFAKIKEAKFKESHETLAPVLTKYKDITKHNNDVATAEIKSLLKTLKEEPYNAAVTTLGLSPVISAVTTAQEDYDKAEALARAAKSSKEIGKTKQLRTEISRTYDLFMRYTAASAEAYPEKAHFAKLLKDLNTIRDSKHRLASPNKKTKPEPAPEVTG</sequence>
<dbReference type="EMBL" id="RJMK01000004">
    <property type="protein sequence ID" value="RSI07428.1"/>
    <property type="molecule type" value="Genomic_DNA"/>
</dbReference>
<accession>A0AAE8FXD9</accession>
<dbReference type="Pfam" id="PF19775">
    <property type="entry name" value="DUF6261"/>
    <property type="match status" value="1"/>
</dbReference>
<dbReference type="Proteomes" id="UP000272846">
    <property type="component" value="Unassembled WGS sequence"/>
</dbReference>
<evidence type="ECO:0000256" key="1">
    <source>
        <dbReference type="SAM" id="MobiDB-lite"/>
    </source>
</evidence>
<proteinExistence type="predicted"/>
<evidence type="ECO:0000313" key="2">
    <source>
        <dbReference type="EMBL" id="RSI07428.1"/>
    </source>
</evidence>